<evidence type="ECO:0000313" key="1">
    <source>
        <dbReference type="EMBL" id="CCH85903.1"/>
    </source>
</evidence>
<dbReference type="AlphaFoldDB" id="I4ER90"/>
<name>I4ER90_MODI5</name>
<dbReference type="HOGENOM" id="CLU_009583_6_0_11"/>
<dbReference type="STRING" id="477641.MODMU_0445"/>
<dbReference type="Gene3D" id="3.40.50.2000">
    <property type="entry name" value="Glycogen Phosphorylase B"/>
    <property type="match status" value="2"/>
</dbReference>
<dbReference type="Proteomes" id="UP000006461">
    <property type="component" value="Chromosome"/>
</dbReference>
<keyword evidence="2" id="KW-1185">Reference proteome</keyword>
<gene>
    <name evidence="1" type="ordered locus">MODMU_0445</name>
</gene>
<sequence>MLQSVRLGGGHPSYADHVAAASDPVRVELLSFSYRTALTGHWDVLHVHWPENLIRRRSRPRRALRAVLFALLLLRISVRRPGVVRTVHNVAPHEPGHRFERALLAVLDRCVTCFVRLNDETPVRPGVPVVTIPHGHYRDELDPAGDPPTDDGRTLLFFGFLRPYKGVDALVEAFGELADPSARLVIAGEPANAAMRALVEEAAAADPRVEPHLTFLSDEDLGALVRRATVVVLPYREIHNSGVLFAALSLACPVLVPENAVTAALRAEVGADWVRGFTHPLTAGDLSSALRQAADRDPAAVPDLAGREWSAVADRYAEVFQGRASTGARA</sequence>
<dbReference type="eggNOG" id="COG0438">
    <property type="taxonomic scope" value="Bacteria"/>
</dbReference>
<dbReference type="Pfam" id="PF13692">
    <property type="entry name" value="Glyco_trans_1_4"/>
    <property type="match status" value="1"/>
</dbReference>
<dbReference type="PANTHER" id="PTHR12526">
    <property type="entry name" value="GLYCOSYLTRANSFERASE"/>
    <property type="match status" value="1"/>
</dbReference>
<reference evidence="1 2" key="1">
    <citation type="journal article" date="2012" name="J. Bacteriol.">
        <title>Genome Sequence of Radiation-Resistant Modestobacter marinus Strain BC501, a Representative Actinobacterium That Thrives on Calcareous Stone Surfaces.</title>
        <authorList>
            <person name="Normand P."/>
            <person name="Gury J."/>
            <person name="Pujic P."/>
            <person name="Chouaia B."/>
            <person name="Crotti E."/>
            <person name="Brusetti L."/>
            <person name="Daffonchio D."/>
            <person name="Vacherie B."/>
            <person name="Barbe V."/>
            <person name="Medigue C."/>
            <person name="Calteau A."/>
            <person name="Ghodhbane-Gtari F."/>
            <person name="Essoussi I."/>
            <person name="Nouioui I."/>
            <person name="Abbassi-Ghozzi I."/>
            <person name="Gtari M."/>
        </authorList>
    </citation>
    <scope>NUCLEOTIDE SEQUENCE [LARGE SCALE GENOMIC DNA]</scope>
    <source>
        <strain evidence="2">BC 501</strain>
    </source>
</reference>
<proteinExistence type="predicted"/>
<dbReference type="EMBL" id="FO203431">
    <property type="protein sequence ID" value="CCH85903.1"/>
    <property type="molecule type" value="Genomic_DNA"/>
</dbReference>
<dbReference type="OMA" id="IPHGHYR"/>
<accession>I4ER90</accession>
<organism evidence="1 2">
    <name type="scientific">Modestobacter italicus (strain DSM 44449 / CECT 9708 / BC 501)</name>
    <dbReference type="NCBI Taxonomy" id="2732864"/>
    <lineage>
        <taxon>Bacteria</taxon>
        <taxon>Bacillati</taxon>
        <taxon>Actinomycetota</taxon>
        <taxon>Actinomycetes</taxon>
        <taxon>Geodermatophilales</taxon>
        <taxon>Geodermatophilaceae</taxon>
        <taxon>Modestobacter</taxon>
    </lineage>
</organism>
<dbReference type="KEGG" id="mmar:MODMU_0445"/>
<evidence type="ECO:0000313" key="2">
    <source>
        <dbReference type="Proteomes" id="UP000006461"/>
    </source>
</evidence>
<dbReference type="SUPFAM" id="SSF53756">
    <property type="entry name" value="UDP-Glycosyltransferase/glycogen phosphorylase"/>
    <property type="match status" value="1"/>
</dbReference>
<protein>
    <submittedName>
        <fullName evidence="1">Exopolysaccharide xanthan biosynthesis glycosyltransferase</fullName>
    </submittedName>
</protein>